<organism evidence="8 9">
    <name type="scientific">Mycena sanguinolenta</name>
    <dbReference type="NCBI Taxonomy" id="230812"/>
    <lineage>
        <taxon>Eukaryota</taxon>
        <taxon>Fungi</taxon>
        <taxon>Dikarya</taxon>
        <taxon>Basidiomycota</taxon>
        <taxon>Agaricomycotina</taxon>
        <taxon>Agaricomycetes</taxon>
        <taxon>Agaricomycetidae</taxon>
        <taxon>Agaricales</taxon>
        <taxon>Marasmiineae</taxon>
        <taxon>Mycenaceae</taxon>
        <taxon>Mycena</taxon>
    </lineage>
</organism>
<comment type="caution">
    <text evidence="8">The sequence shown here is derived from an EMBL/GenBank/DDBJ whole genome shotgun (WGS) entry which is preliminary data.</text>
</comment>
<dbReference type="SUPFAM" id="SSF51735">
    <property type="entry name" value="NAD(P)-binding Rossmann-fold domains"/>
    <property type="match status" value="1"/>
</dbReference>
<accession>A0A8H7CYF3</accession>
<dbReference type="GO" id="GO:0006694">
    <property type="term" value="P:steroid biosynthetic process"/>
    <property type="evidence" value="ECO:0007669"/>
    <property type="project" value="UniProtKB-KW"/>
</dbReference>
<dbReference type="GO" id="GO:0005741">
    <property type="term" value="C:mitochondrial outer membrane"/>
    <property type="evidence" value="ECO:0007669"/>
    <property type="project" value="TreeGrafter"/>
</dbReference>
<keyword evidence="4" id="KW-0560">Oxidoreductase</keyword>
<evidence type="ECO:0000256" key="1">
    <source>
        <dbReference type="ARBA" id="ARBA00022516"/>
    </source>
</evidence>
<dbReference type="GO" id="GO:0000253">
    <property type="term" value="F:3-beta-hydroxysteroid 3-dehydrogenase (NADP+) activity"/>
    <property type="evidence" value="ECO:0007669"/>
    <property type="project" value="TreeGrafter"/>
</dbReference>
<gene>
    <name evidence="8" type="ORF">MSAN_01404000</name>
</gene>
<reference evidence="8" key="1">
    <citation type="submission" date="2020-05" db="EMBL/GenBank/DDBJ databases">
        <title>Mycena genomes resolve the evolution of fungal bioluminescence.</title>
        <authorList>
            <person name="Tsai I.J."/>
        </authorList>
    </citation>
    <scope>NUCLEOTIDE SEQUENCE</scope>
    <source>
        <strain evidence="8">160909Yilan</strain>
    </source>
</reference>
<evidence type="ECO:0008006" key="10">
    <source>
        <dbReference type="Google" id="ProtNLM"/>
    </source>
</evidence>
<dbReference type="InterPro" id="IPR036291">
    <property type="entry name" value="NAD(P)-bd_dom_sf"/>
</dbReference>
<dbReference type="AlphaFoldDB" id="A0A8H7CYF3"/>
<evidence type="ECO:0000313" key="8">
    <source>
        <dbReference type="EMBL" id="KAF7354895.1"/>
    </source>
</evidence>
<dbReference type="EMBL" id="JACAZH010000011">
    <property type="protein sequence ID" value="KAF7354895.1"/>
    <property type="molecule type" value="Genomic_DNA"/>
</dbReference>
<feature type="compositionally biased region" description="Polar residues" evidence="7">
    <location>
        <begin position="349"/>
        <end position="369"/>
    </location>
</feature>
<evidence type="ECO:0000256" key="5">
    <source>
        <dbReference type="ARBA" id="ARBA00023098"/>
    </source>
</evidence>
<keyword evidence="3" id="KW-0752">Steroid biosynthesis</keyword>
<keyword evidence="2" id="KW-0521">NADP</keyword>
<dbReference type="InterPro" id="IPR051593">
    <property type="entry name" value="Ergosterol_Biosynth_ERG27"/>
</dbReference>
<dbReference type="Gene3D" id="3.40.50.720">
    <property type="entry name" value="NAD(P)-binding Rossmann-like Domain"/>
    <property type="match status" value="1"/>
</dbReference>
<dbReference type="GO" id="GO:0005811">
    <property type="term" value="C:lipid droplet"/>
    <property type="evidence" value="ECO:0007669"/>
    <property type="project" value="TreeGrafter"/>
</dbReference>
<evidence type="ECO:0000256" key="3">
    <source>
        <dbReference type="ARBA" id="ARBA00022955"/>
    </source>
</evidence>
<sequence length="435" mass="48325">MSWPVVVVTGSNAGVGFGICQRLLFQLSLSNPPDSWPQSWATPAADSKGSEDALRADGLTLIMACRSIPKAEEARKELYRELDAYIAQLHARPDYDGHADVFRRNLKIEVEHLDLAVLSSVFDLSARLSKKYSYISHLIFNAGVAPFAHIDWLRCFKQIGRNFLDGITRPQFYVQSTGEVTADGLGWVWQSNMFGHYVLFRAIEPLLKNSAYHADSRVIWSSSLEATPKFYDKADWQLAKSDRSYECVKYQIDLIATTLDQCALRDASTKRVRHFVSHPGVTSTKISTNLVEFGGFLDTIKVLVFYVARVLFGSRHHPISTANGSIAAVHLALVSLTYITFFNPPSKTGANGSAKTGANGDAQTGTNGSAKVHASDSPGPFRFGSETTRWGRPEVGLTPVIKWTEYEDEGKVLLKRCDKIFQEFSEKQRVSTIES</sequence>
<evidence type="ECO:0000256" key="7">
    <source>
        <dbReference type="SAM" id="MobiDB-lite"/>
    </source>
</evidence>
<dbReference type="Proteomes" id="UP000623467">
    <property type="component" value="Unassembled WGS sequence"/>
</dbReference>
<protein>
    <recommendedName>
        <fullName evidence="10">3-keto sterol reductase</fullName>
    </recommendedName>
</protein>
<dbReference type="OrthoDB" id="9989144at2759"/>
<dbReference type="PANTHER" id="PTHR43647:SF1">
    <property type="entry name" value="3-KETO-STEROID REDUCTASE ERG27"/>
    <property type="match status" value="1"/>
</dbReference>
<evidence type="ECO:0000256" key="4">
    <source>
        <dbReference type="ARBA" id="ARBA00023002"/>
    </source>
</evidence>
<dbReference type="PANTHER" id="PTHR43647">
    <property type="entry name" value="DEHYDROGENASE"/>
    <property type="match status" value="1"/>
</dbReference>
<feature type="region of interest" description="Disordered" evidence="7">
    <location>
        <begin position="349"/>
        <end position="390"/>
    </location>
</feature>
<comment type="similarity">
    <text evidence="6">Belongs to the short-chain dehydrogenases/reductases (SDR) family. ERG27 subfamily.</text>
</comment>
<name>A0A8H7CYF3_9AGAR</name>
<keyword evidence="1" id="KW-0444">Lipid biosynthesis</keyword>
<evidence type="ECO:0000313" key="9">
    <source>
        <dbReference type="Proteomes" id="UP000623467"/>
    </source>
</evidence>
<keyword evidence="9" id="KW-1185">Reference proteome</keyword>
<evidence type="ECO:0000256" key="2">
    <source>
        <dbReference type="ARBA" id="ARBA00022857"/>
    </source>
</evidence>
<dbReference type="GO" id="GO:0005789">
    <property type="term" value="C:endoplasmic reticulum membrane"/>
    <property type="evidence" value="ECO:0007669"/>
    <property type="project" value="TreeGrafter"/>
</dbReference>
<proteinExistence type="inferred from homology"/>
<keyword evidence="5" id="KW-0443">Lipid metabolism</keyword>
<evidence type="ECO:0000256" key="6">
    <source>
        <dbReference type="ARBA" id="ARBA00023593"/>
    </source>
</evidence>